<accession>A0ABW0WWE0</accession>
<evidence type="ECO:0000259" key="11">
    <source>
        <dbReference type="PROSITE" id="PS52004"/>
    </source>
</evidence>
<dbReference type="InterPro" id="IPR014030">
    <property type="entry name" value="Ketoacyl_synth_N"/>
</dbReference>
<dbReference type="PROSITE" id="PS52019">
    <property type="entry name" value="PKS_MFAS_DH"/>
    <property type="match status" value="1"/>
</dbReference>
<dbReference type="InterPro" id="IPR050091">
    <property type="entry name" value="PKS_NRPS_Biosynth_Enz"/>
</dbReference>
<dbReference type="Pfam" id="PF21089">
    <property type="entry name" value="PKS_DH_N"/>
    <property type="match status" value="1"/>
</dbReference>
<evidence type="ECO:0000256" key="1">
    <source>
        <dbReference type="ARBA" id="ARBA00004792"/>
    </source>
</evidence>
<dbReference type="SMART" id="SM00822">
    <property type="entry name" value="PKS_KR"/>
    <property type="match status" value="1"/>
</dbReference>
<dbReference type="InterPro" id="IPR013968">
    <property type="entry name" value="PKS_KR"/>
</dbReference>
<dbReference type="SMART" id="SM00826">
    <property type="entry name" value="PKS_DH"/>
    <property type="match status" value="1"/>
</dbReference>
<evidence type="ECO:0000256" key="7">
    <source>
        <dbReference type="PROSITE-ProRule" id="PRU01363"/>
    </source>
</evidence>
<dbReference type="InterPro" id="IPR020841">
    <property type="entry name" value="PKS_Beta-ketoAc_synthase_dom"/>
</dbReference>
<dbReference type="InterPro" id="IPR032821">
    <property type="entry name" value="PKS_assoc"/>
</dbReference>
<dbReference type="EMBL" id="JBHSOF010000005">
    <property type="protein sequence ID" value="MFC5662556.1"/>
    <property type="molecule type" value="Genomic_DNA"/>
</dbReference>
<feature type="active site" description="Proton donor; for dehydratase activity" evidence="7">
    <location>
        <position position="1640"/>
    </location>
</feature>
<feature type="active site" description="Proton acceptor; for dehydratase activity" evidence="7">
    <location>
        <position position="1462"/>
    </location>
</feature>
<dbReference type="InterPro" id="IPR049900">
    <property type="entry name" value="PKS_mFAS_DH"/>
</dbReference>
<dbReference type="SUPFAM" id="SSF47336">
    <property type="entry name" value="ACP-like"/>
    <property type="match status" value="1"/>
</dbReference>
<dbReference type="InterPro" id="IPR018201">
    <property type="entry name" value="Ketoacyl_synth_AS"/>
</dbReference>
<comment type="pathway">
    <text evidence="1">Antibiotic biosynthesis.</text>
</comment>
<keyword evidence="5" id="KW-0045">Antibiotic biosynthesis</keyword>
<gene>
    <name evidence="13" type="ORF">ACFP3U_06115</name>
</gene>
<keyword evidence="6" id="KW-0012">Acyltransferase</keyword>
<evidence type="ECO:0000256" key="8">
    <source>
        <dbReference type="SAM" id="Coils"/>
    </source>
</evidence>
<dbReference type="InterPro" id="IPR057326">
    <property type="entry name" value="KR_dom"/>
</dbReference>
<evidence type="ECO:0000259" key="12">
    <source>
        <dbReference type="PROSITE" id="PS52019"/>
    </source>
</evidence>
<evidence type="ECO:0000313" key="14">
    <source>
        <dbReference type="Proteomes" id="UP001595975"/>
    </source>
</evidence>
<reference evidence="14" key="1">
    <citation type="journal article" date="2019" name="Int. J. Syst. Evol. Microbiol.">
        <title>The Global Catalogue of Microorganisms (GCM) 10K type strain sequencing project: providing services to taxonomists for standard genome sequencing and annotation.</title>
        <authorList>
            <consortium name="The Broad Institute Genomics Platform"/>
            <consortium name="The Broad Institute Genome Sequencing Center for Infectious Disease"/>
            <person name="Wu L."/>
            <person name="Ma J."/>
        </authorList>
    </citation>
    <scope>NUCLEOTIDE SEQUENCE [LARGE SCALE GENOMIC DNA]</scope>
    <source>
        <strain evidence="14">CGMCC 4.1437</strain>
    </source>
</reference>
<dbReference type="SMART" id="SM00823">
    <property type="entry name" value="PKS_PP"/>
    <property type="match status" value="1"/>
</dbReference>
<dbReference type="InterPro" id="IPR016035">
    <property type="entry name" value="Acyl_Trfase/lysoPLipase"/>
</dbReference>
<dbReference type="CDD" id="cd00833">
    <property type="entry name" value="PKS"/>
    <property type="match status" value="1"/>
</dbReference>
<dbReference type="InterPro" id="IPR029058">
    <property type="entry name" value="AB_hydrolase_fold"/>
</dbReference>
<dbReference type="Pfam" id="PF00550">
    <property type="entry name" value="PP-binding"/>
    <property type="match status" value="1"/>
</dbReference>
<dbReference type="Gene3D" id="3.40.47.10">
    <property type="match status" value="1"/>
</dbReference>
<dbReference type="Gene3D" id="3.30.70.3290">
    <property type="match status" value="1"/>
</dbReference>
<dbReference type="InterPro" id="IPR036291">
    <property type="entry name" value="NAD(P)-bd_dom_sf"/>
</dbReference>
<keyword evidence="3" id="KW-0597">Phosphoprotein</keyword>
<proteinExistence type="predicted"/>
<dbReference type="SUPFAM" id="SSF51735">
    <property type="entry name" value="NAD(P)-binding Rossmann-fold domains"/>
    <property type="match status" value="2"/>
</dbReference>
<dbReference type="InterPro" id="IPR016039">
    <property type="entry name" value="Thiolase-like"/>
</dbReference>
<dbReference type="Gene3D" id="3.40.50.720">
    <property type="entry name" value="NAD(P)-binding Rossmann-like Domain"/>
    <property type="match status" value="1"/>
</dbReference>
<dbReference type="Gene3D" id="3.40.50.1820">
    <property type="entry name" value="alpha/beta hydrolase"/>
    <property type="match status" value="1"/>
</dbReference>
<feature type="region of interest" description="Disordered" evidence="9">
    <location>
        <begin position="911"/>
        <end position="933"/>
    </location>
</feature>
<keyword evidence="14" id="KW-1185">Reference proteome</keyword>
<dbReference type="Pfam" id="PF00109">
    <property type="entry name" value="ketoacyl-synt"/>
    <property type="match status" value="1"/>
</dbReference>
<feature type="compositionally biased region" description="Acidic residues" evidence="9">
    <location>
        <begin position="1935"/>
        <end position="1947"/>
    </location>
</feature>
<evidence type="ECO:0000256" key="9">
    <source>
        <dbReference type="SAM" id="MobiDB-lite"/>
    </source>
</evidence>
<evidence type="ECO:0000256" key="2">
    <source>
        <dbReference type="ARBA" id="ARBA00022450"/>
    </source>
</evidence>
<feature type="domain" description="Ketosynthase family 3 (KS3)" evidence="11">
    <location>
        <begin position="8"/>
        <end position="450"/>
    </location>
</feature>
<dbReference type="SUPFAM" id="SSF53901">
    <property type="entry name" value="Thiolase-like"/>
    <property type="match status" value="1"/>
</dbReference>
<feature type="coiled-coil region" evidence="8">
    <location>
        <begin position="1715"/>
        <end position="1742"/>
    </location>
</feature>
<dbReference type="InterPro" id="IPR049552">
    <property type="entry name" value="PKS_DH_N"/>
</dbReference>
<dbReference type="InterPro" id="IPR049551">
    <property type="entry name" value="PKS_DH_C"/>
</dbReference>
<dbReference type="SMART" id="SM00827">
    <property type="entry name" value="PKS_AT"/>
    <property type="match status" value="1"/>
</dbReference>
<evidence type="ECO:0000256" key="3">
    <source>
        <dbReference type="ARBA" id="ARBA00022553"/>
    </source>
</evidence>
<dbReference type="Proteomes" id="UP001595975">
    <property type="component" value="Unassembled WGS sequence"/>
</dbReference>
<dbReference type="InterPro" id="IPR001227">
    <property type="entry name" value="Ac_transferase_dom_sf"/>
</dbReference>
<feature type="region of interest" description="C-terminal hotdog fold" evidence="7">
    <location>
        <begin position="1573"/>
        <end position="1721"/>
    </location>
</feature>
<feature type="domain" description="PKS/mFAS DH" evidence="12">
    <location>
        <begin position="1432"/>
        <end position="1721"/>
    </location>
</feature>
<dbReference type="SUPFAM" id="SSF52151">
    <property type="entry name" value="FabD/lysophospholipase-like"/>
    <property type="match status" value="1"/>
</dbReference>
<dbReference type="InterPro" id="IPR014043">
    <property type="entry name" value="Acyl_transferase_dom"/>
</dbReference>
<dbReference type="RefSeq" id="WP_380224172.1">
    <property type="nucleotide sequence ID" value="NZ_JBHSOF010000005.1"/>
</dbReference>
<keyword evidence="4" id="KW-0808">Transferase</keyword>
<dbReference type="InterPro" id="IPR016036">
    <property type="entry name" value="Malonyl_transacylase_ACP-bd"/>
</dbReference>
<comment type="caution">
    <text evidence="13">The sequence shown here is derived from an EMBL/GenBank/DDBJ whole genome shotgun (WGS) entry which is preliminary data.</text>
</comment>
<dbReference type="Pfam" id="PF16197">
    <property type="entry name" value="KAsynt_C_assoc"/>
    <property type="match status" value="1"/>
</dbReference>
<keyword evidence="8" id="KW-0175">Coiled coil</keyword>
<dbReference type="InterPro" id="IPR036736">
    <property type="entry name" value="ACP-like_sf"/>
</dbReference>
<protein>
    <submittedName>
        <fullName evidence="13">SDR family NAD(P)-dependent oxidoreductase</fullName>
    </submittedName>
</protein>
<dbReference type="Pfam" id="PF02801">
    <property type="entry name" value="Ketoacyl-synt_C"/>
    <property type="match status" value="1"/>
</dbReference>
<dbReference type="PANTHER" id="PTHR43775">
    <property type="entry name" value="FATTY ACID SYNTHASE"/>
    <property type="match status" value="1"/>
</dbReference>
<dbReference type="Gene3D" id="3.40.366.10">
    <property type="entry name" value="Malonyl-Coenzyme A Acyl Carrier Protein, domain 2"/>
    <property type="match status" value="1"/>
</dbReference>
<feature type="domain" description="Carrier" evidence="10">
    <location>
        <begin position="1830"/>
        <end position="1905"/>
    </location>
</feature>
<dbReference type="Gene3D" id="3.10.129.120">
    <property type="match status" value="1"/>
</dbReference>
<evidence type="ECO:0000256" key="6">
    <source>
        <dbReference type="ARBA" id="ARBA00023315"/>
    </source>
</evidence>
<dbReference type="PROSITE" id="PS50075">
    <property type="entry name" value="CARRIER"/>
    <property type="match status" value="1"/>
</dbReference>
<dbReference type="PROSITE" id="PS52004">
    <property type="entry name" value="KS3_2"/>
    <property type="match status" value="1"/>
</dbReference>
<evidence type="ECO:0000313" key="13">
    <source>
        <dbReference type="EMBL" id="MFC5662556.1"/>
    </source>
</evidence>
<feature type="region of interest" description="Disordered" evidence="9">
    <location>
        <begin position="1901"/>
        <end position="1947"/>
    </location>
</feature>
<keyword evidence="2" id="KW-0596">Phosphopantetheine</keyword>
<evidence type="ECO:0000256" key="5">
    <source>
        <dbReference type="ARBA" id="ARBA00023194"/>
    </source>
</evidence>
<dbReference type="InterPro" id="IPR009081">
    <property type="entry name" value="PP-bd_ACP"/>
</dbReference>
<dbReference type="CDD" id="cd08953">
    <property type="entry name" value="KR_2_SDR_x"/>
    <property type="match status" value="1"/>
</dbReference>
<dbReference type="SMART" id="SM00825">
    <property type="entry name" value="PKS_KS"/>
    <property type="match status" value="1"/>
</dbReference>
<dbReference type="Pfam" id="PF08659">
    <property type="entry name" value="KR"/>
    <property type="match status" value="1"/>
</dbReference>
<feature type="region of interest" description="N-terminal hotdog fold" evidence="7">
    <location>
        <begin position="1432"/>
        <end position="1553"/>
    </location>
</feature>
<dbReference type="InterPro" id="IPR014031">
    <property type="entry name" value="Ketoacyl_synth_C"/>
</dbReference>
<dbReference type="PROSITE" id="PS00606">
    <property type="entry name" value="KS3_1"/>
    <property type="match status" value="1"/>
</dbReference>
<sequence length="1969" mass="207969">MPEMSEELDQIAVVGMAGRFPGAPDVDTFWRNLEEGRESIAVLSEEELRASGVDPEVSGRDGYVRAKGVLAEADRFDAAFFGYSPREAEIMDPQHRVFLECAWEALESAGCVPEDFEGRIGVFAGTGMNTYLLHNVTANRRVFDSAGPYQTMLASDKDFLATRVAYKLGLTGPALSVQTACSTSLTAVHLACQSLLNGECDVALAGGVSVGSPLEQGYQYEPGGILSPDGHCQPFDAAAAGTVPGNGVGVVVLRRLADARRDGDTVDAVVLGSAVNNDGSLKAGYTAPSVDGQAAVVSEALAMAGVGAGSVGYVETHGTGTALGDPIELAALTRAFRESTSDAEDTESAADTADTDSTGFCAIGSVKGNIGHLDAAAGVAALIKTVLALRHEAIPPSLHFTKPNPELDLDSSPFFVNDRLRPWPRGAEPRRAGVSSFGIGGTNVHLVLGEGPAPEPAPAPASASSAAEEDAAPVLLPLSGRTAEAVAEGARRLAEHLDAHPEVRLDDLAHTLTHRRRAFGRRRAVVARDRAEAVAALRAVTAAGTAEAVDGARVAFLFPGQGTQYVDMARGLYRREPVFTAELDRCAELFAAELGEDPRALLFPAPGQAEAAAERLTRTEFAQPALFLVEYALARQWDAWGVRPDAMVGHSVGEYVAACLAGVFPLEDAVRLVAARGRLVQGMPAGSMLTVFLSEPDLAPWLAGGDGLAVAALNSTGLSVVSGPTEAVDGLERRLKAAAVPCRRLHTSHAFHSAAMDGAVGPLVEAARAVRSSPPLIPFCSNVTGTWITDEEATDPEYWGRHLRQPVRFADAAALLLADPSWVLLEVGPGRTLGDFVRRHDAWQEGRTVVGSLRHPQEREDDLVRLRQGLGALWSAGVPVERDALRPGADGRVLRLPGYAFQRQRYWVDPEPSAGTAGTAVPVTEDRPAGPVPIGDWFRTPGWKRLAPQAARRSAGGGEPLWVVLGDGTGLGAALAGRLAGQGAAVVRVGVEDGSARGDGLRVPGLHARGARSWSLDPADRAQAAELLGALDLRGATSIRLVHLFSLGDEPGDGPSRDTAEARLTAARLTEARRLGLDSLTALAQALTDARPAVPVAVDVLCRGVHAVTGDEPLRPEQALLAGPCTVIPQELPDVSCRLLDVTGTDPAAPAEEAVRAVHELLLRDTEERDLALRGRHWWVRDFDALPLPADDADDPTTPALLRDGGVYLVTGGLGGVGLALAEQLAEQFVERADAPVLALLGRSDFPAEEAWPHWPAAHGEQDPTSARIRRLDRLRERGARIVVLRADVTDEPALTAALAGLRARFGPLNGVVHAAGAPSTGMLARRTREDADGVLAAKTLGTLLLDRLCAADPLDFFLLCSSVSAVLGGPGQSDYGAANAFLDAFAQERRRQGRPVTSLGWGTWEGVGMAAGLTARAASAGAGAEPGAGGHPLLRPVHTEGTTRVFETVLSTADHWIVDDHRLMGHGLVPGTAYLELVRAALAEQAGDREIELHDVLFMTPVIVPDGQHRTVYTTIEERDGRPHFTVRSRPGAGAPWRDHATGSASFHERGEDVVRDLAEVAARCEVTEVLETEEEIRRRLGVERFEEGGGPLQFWFGPRWQVLKTIRTGGRRMLATLRLDDAFLGDLADLPLHPALLDMAGGVFRLHAEDPYYLPLTYRSLRILHPLTGTVEVSVEIRHPAGSTGETLTCDLELLDPEGRLLVRVTDFTVKRINDVEALLAQIAQTVAEAESAGEEAESDAGSAATAATGALAALGEGFTESDGRAAFARILAQPALPAHLVVTPQDFTALRRLARSITPALLARELEHLAPLGGSHPRPDLPTPFVAPATEREEAVAALWREVLGVEEVGVHDDFFALGGHSLAAVQINTRIQSRFGTELDLRDFFHSPTVAHTVELLDGSGGGGAGAGDSIEALSRDTADGTGADGTGADGTDDPDGLDGLSDEEVEARLQALLAEESADLGDQE</sequence>
<dbReference type="InterPro" id="IPR020806">
    <property type="entry name" value="PKS_PP-bd"/>
</dbReference>
<dbReference type="Pfam" id="PF00698">
    <property type="entry name" value="Acyl_transf_1"/>
    <property type="match status" value="1"/>
</dbReference>
<dbReference type="Gene3D" id="3.30.70.250">
    <property type="entry name" value="Malonyl-CoA ACP transacylase, ACP-binding"/>
    <property type="match status" value="1"/>
</dbReference>
<evidence type="ECO:0000259" key="10">
    <source>
        <dbReference type="PROSITE" id="PS50075"/>
    </source>
</evidence>
<dbReference type="Pfam" id="PF14765">
    <property type="entry name" value="PS-DH"/>
    <property type="match status" value="1"/>
</dbReference>
<dbReference type="PANTHER" id="PTHR43775:SF37">
    <property type="entry name" value="SI:DKEY-61P9.11"/>
    <property type="match status" value="1"/>
</dbReference>
<evidence type="ECO:0000256" key="4">
    <source>
        <dbReference type="ARBA" id="ARBA00022679"/>
    </source>
</evidence>
<name>A0ABW0WWE0_9ACTN</name>
<dbReference type="InterPro" id="IPR020807">
    <property type="entry name" value="PKS_DH"/>
</dbReference>
<dbReference type="SUPFAM" id="SSF55048">
    <property type="entry name" value="Probable ACP-binding domain of malonyl-CoA ACP transacylase"/>
    <property type="match status" value="1"/>
</dbReference>
<organism evidence="13 14">
    <name type="scientific">Kitasatospora misakiensis</name>
    <dbReference type="NCBI Taxonomy" id="67330"/>
    <lineage>
        <taxon>Bacteria</taxon>
        <taxon>Bacillati</taxon>
        <taxon>Actinomycetota</taxon>
        <taxon>Actinomycetes</taxon>
        <taxon>Kitasatosporales</taxon>
        <taxon>Streptomycetaceae</taxon>
        <taxon>Kitasatospora</taxon>
    </lineage>
</organism>